<feature type="compositionally biased region" description="Basic and acidic residues" evidence="3">
    <location>
        <begin position="169"/>
        <end position="181"/>
    </location>
</feature>
<protein>
    <recommendedName>
        <fullName evidence="4">RRM domain-containing protein</fullName>
    </recommendedName>
</protein>
<dbReference type="Pfam" id="PF00076">
    <property type="entry name" value="RRM_1"/>
    <property type="match status" value="1"/>
</dbReference>
<dbReference type="SMART" id="SM00360">
    <property type="entry name" value="RRM"/>
    <property type="match status" value="1"/>
</dbReference>
<evidence type="ECO:0000256" key="2">
    <source>
        <dbReference type="PROSITE-ProRule" id="PRU00176"/>
    </source>
</evidence>
<evidence type="ECO:0000259" key="4">
    <source>
        <dbReference type="PROSITE" id="PS50102"/>
    </source>
</evidence>
<gene>
    <name evidence="5" type="ORF">SERLADRAFT_468158</name>
</gene>
<dbReference type="EMBL" id="GL945434">
    <property type="protein sequence ID" value="EGO24594.1"/>
    <property type="molecule type" value="Genomic_DNA"/>
</dbReference>
<proteinExistence type="predicted"/>
<reference evidence="5" key="1">
    <citation type="submission" date="2011-04" db="EMBL/GenBank/DDBJ databases">
        <title>Evolution of plant cell wall degrading machinery underlies the functional diversity of forest fungi.</title>
        <authorList>
            <consortium name="US DOE Joint Genome Institute (JGI-PGF)"/>
            <person name="Eastwood D.C."/>
            <person name="Floudas D."/>
            <person name="Binder M."/>
            <person name="Majcherczyk A."/>
            <person name="Schneider P."/>
            <person name="Aerts A."/>
            <person name="Asiegbu F.O."/>
            <person name="Baker S.E."/>
            <person name="Barry K."/>
            <person name="Bendiksby M."/>
            <person name="Blumentritt M."/>
            <person name="Coutinho P.M."/>
            <person name="Cullen D."/>
            <person name="Cullen D."/>
            <person name="Gathman A."/>
            <person name="Goodell B."/>
            <person name="Henrissat B."/>
            <person name="Ihrmark K."/>
            <person name="Kauserud H."/>
            <person name="Kohler A."/>
            <person name="LaButti K."/>
            <person name="Lapidus A."/>
            <person name="Lavin J.L."/>
            <person name="Lee Y.-H."/>
            <person name="Lindquist E."/>
            <person name="Lilly W."/>
            <person name="Lucas S."/>
            <person name="Morin E."/>
            <person name="Murat C."/>
            <person name="Oguiza J.A."/>
            <person name="Park J."/>
            <person name="Pisabarro A.G."/>
            <person name="Riley R."/>
            <person name="Rosling A."/>
            <person name="Salamov A."/>
            <person name="Schmidt O."/>
            <person name="Schmutz J."/>
            <person name="Skrede I."/>
            <person name="Stenlid J."/>
            <person name="Wiebenga A."/>
            <person name="Xie X."/>
            <person name="Kues U."/>
            <person name="Hibbett D.S."/>
            <person name="Hoffmeister D."/>
            <person name="Hogberg N."/>
            <person name="Martin F."/>
            <person name="Grigoriev I.V."/>
            <person name="Watkinson S.C."/>
        </authorList>
    </citation>
    <scope>NUCLEOTIDE SEQUENCE</scope>
    <source>
        <strain evidence="5">S7.9</strain>
    </source>
</reference>
<dbReference type="GeneID" id="18819361"/>
<dbReference type="PANTHER" id="PTHR23236">
    <property type="entry name" value="EUKARYOTIC TRANSLATION INITIATION FACTOR 4B/4H"/>
    <property type="match status" value="1"/>
</dbReference>
<evidence type="ECO:0000313" key="5">
    <source>
        <dbReference type="EMBL" id="EGO24594.1"/>
    </source>
</evidence>
<dbReference type="Proteomes" id="UP000008064">
    <property type="component" value="Unassembled WGS sequence"/>
</dbReference>
<dbReference type="PANTHER" id="PTHR23236:SF11">
    <property type="entry name" value="EUKARYOTIC TRANSLATION INITIATION FACTOR 4H"/>
    <property type="match status" value="1"/>
</dbReference>
<feature type="compositionally biased region" description="Basic and acidic residues" evidence="3">
    <location>
        <begin position="188"/>
        <end position="198"/>
    </location>
</feature>
<dbReference type="HOGENOM" id="CLU_030044_1_0_1"/>
<dbReference type="GO" id="GO:0003723">
    <property type="term" value="F:RNA binding"/>
    <property type="evidence" value="ECO:0007669"/>
    <property type="project" value="UniProtKB-UniRule"/>
</dbReference>
<dbReference type="KEGG" id="sla:SERLADRAFT_468158"/>
<feature type="compositionally biased region" description="Polar residues" evidence="3">
    <location>
        <begin position="399"/>
        <end position="410"/>
    </location>
</feature>
<dbReference type="InterPro" id="IPR012677">
    <property type="entry name" value="Nucleotide-bd_a/b_plait_sf"/>
</dbReference>
<feature type="region of interest" description="Disordered" evidence="3">
    <location>
        <begin position="24"/>
        <end position="80"/>
    </location>
</feature>
<dbReference type="InterPro" id="IPR035979">
    <property type="entry name" value="RBD_domain_sf"/>
</dbReference>
<sequence length="484" mass="52011">MAPKKQKGPKMSLNEFLGDSALGSWADEMDSLPSAPATKTDEERARGGDRFGRRDDFMSSRPDRPSGPPREDLPLPTQPPYTAFIGNLAFDMTESELESYFAPQQTISVKIIKDREDKPKGFGYIEFTELEGLKDALAKSGSNLSGRTIRVSVAEPPKERAGFGGGFEDDTKFAGNWRREGPIASQQDSHESSRRRFDGPSPAERAPSGVSDGITDWRANRPPTRLAEPEPPSFKRRGSGVSTPEAHAGVADKEEVWTIGSKFKASATEESGTSKFGSLRGRGDLGPAKDAVSASDEGDWRSAKPKSSIHNGSSPTNSTPPTPQLSRRKLELLPRSSSTSASPSPLSSPRITASPAGISRSNPFGAAKPVDVSSKEKEVTDRIEKERDTVKDRLPHPMSRTNSRQATERFSGTRARTPPVPHAIVTPPIPGSPKPLNSAAATVRPSISFANAASAKKDDTSIKAVGEDMKKSGDHAEDIADQKA</sequence>
<dbReference type="AlphaFoldDB" id="F8NXC2"/>
<keyword evidence="1 2" id="KW-0694">RNA-binding</keyword>
<dbReference type="SUPFAM" id="SSF54928">
    <property type="entry name" value="RNA-binding domain, RBD"/>
    <property type="match status" value="1"/>
</dbReference>
<feature type="region of interest" description="Disordered" evidence="3">
    <location>
        <begin position="154"/>
        <end position="440"/>
    </location>
</feature>
<dbReference type="RefSeq" id="XP_007318613.1">
    <property type="nucleotide sequence ID" value="XM_007318551.1"/>
</dbReference>
<dbReference type="InterPro" id="IPR000504">
    <property type="entry name" value="RRM_dom"/>
</dbReference>
<evidence type="ECO:0000256" key="3">
    <source>
        <dbReference type="SAM" id="MobiDB-lite"/>
    </source>
</evidence>
<dbReference type="GO" id="GO:0005730">
    <property type="term" value="C:nucleolus"/>
    <property type="evidence" value="ECO:0007669"/>
    <property type="project" value="TreeGrafter"/>
</dbReference>
<organism>
    <name type="scientific">Serpula lacrymans var. lacrymans (strain S7.9)</name>
    <name type="common">Dry rot fungus</name>
    <dbReference type="NCBI Taxonomy" id="578457"/>
    <lineage>
        <taxon>Eukaryota</taxon>
        <taxon>Fungi</taxon>
        <taxon>Dikarya</taxon>
        <taxon>Basidiomycota</taxon>
        <taxon>Agaricomycotina</taxon>
        <taxon>Agaricomycetes</taxon>
        <taxon>Agaricomycetidae</taxon>
        <taxon>Boletales</taxon>
        <taxon>Coniophorineae</taxon>
        <taxon>Serpulaceae</taxon>
        <taxon>Serpula</taxon>
    </lineage>
</organism>
<dbReference type="PROSITE" id="PS50102">
    <property type="entry name" value="RRM"/>
    <property type="match status" value="1"/>
</dbReference>
<dbReference type="Gene3D" id="3.30.70.330">
    <property type="match status" value="1"/>
</dbReference>
<feature type="compositionally biased region" description="Basic and acidic residues" evidence="3">
    <location>
        <begin position="373"/>
        <end position="395"/>
    </location>
</feature>
<dbReference type="OrthoDB" id="48651at2759"/>
<feature type="domain" description="RRM" evidence="4">
    <location>
        <begin position="81"/>
        <end position="156"/>
    </location>
</feature>
<name>F8NXC2_SERL9</name>
<accession>F8NXC2</accession>
<feature type="region of interest" description="Disordered" evidence="3">
    <location>
        <begin position="464"/>
        <end position="484"/>
    </location>
</feature>
<feature type="compositionally biased region" description="Low complexity" evidence="3">
    <location>
        <begin position="333"/>
        <end position="349"/>
    </location>
</feature>
<evidence type="ECO:0000256" key="1">
    <source>
        <dbReference type="ARBA" id="ARBA00022884"/>
    </source>
</evidence>
<feature type="compositionally biased region" description="Basic and acidic residues" evidence="3">
    <location>
        <begin position="39"/>
        <end position="73"/>
    </location>
</feature>